<dbReference type="RefSeq" id="XP_025513189.1">
    <property type="nucleotide sequence ID" value="XM_025663658.1"/>
</dbReference>
<evidence type="ECO:0000313" key="2">
    <source>
        <dbReference type="Proteomes" id="UP000249526"/>
    </source>
</evidence>
<dbReference type="GeneID" id="37167060"/>
<keyword evidence="2" id="KW-1185">Reference proteome</keyword>
<reference evidence="1 2" key="1">
    <citation type="submission" date="2018-02" db="EMBL/GenBank/DDBJ databases">
        <title>The genomes of Aspergillus section Nigri reveals drivers in fungal speciation.</title>
        <authorList>
            <consortium name="DOE Joint Genome Institute"/>
            <person name="Vesth T.C."/>
            <person name="Nybo J."/>
            <person name="Theobald S."/>
            <person name="Brandl J."/>
            <person name="Frisvad J.C."/>
            <person name="Nielsen K.F."/>
            <person name="Lyhne E.K."/>
            <person name="Kogle M.E."/>
            <person name="Kuo A."/>
            <person name="Riley R."/>
            <person name="Clum A."/>
            <person name="Nolan M."/>
            <person name="Lipzen A."/>
            <person name="Salamov A."/>
            <person name="Henrissat B."/>
            <person name="Wiebenga A."/>
            <person name="De vries R.P."/>
            <person name="Grigoriev I.V."/>
            <person name="Mortensen U.H."/>
            <person name="Andersen M.R."/>
            <person name="Baker S.E."/>
        </authorList>
    </citation>
    <scope>NUCLEOTIDE SEQUENCE [LARGE SCALE GENOMIC DNA]</scope>
    <source>
        <strain evidence="1 2">CBS 112811</strain>
    </source>
</reference>
<dbReference type="EMBL" id="KZ825069">
    <property type="protein sequence ID" value="RAH55267.1"/>
    <property type="molecule type" value="Genomic_DNA"/>
</dbReference>
<proteinExistence type="predicted"/>
<dbReference type="Proteomes" id="UP000249526">
    <property type="component" value="Unassembled WGS sequence"/>
</dbReference>
<accession>A0A8G1VKG3</accession>
<gene>
    <name evidence="1" type="ORF">BO85DRAFT_490358</name>
</gene>
<protein>
    <submittedName>
        <fullName evidence="1">Uncharacterized protein</fullName>
    </submittedName>
</protein>
<dbReference type="AlphaFoldDB" id="A0A8G1VKG3"/>
<sequence>MPATRRQYRVAVLPIMISRRAGAAHLPRELLPSPESWGKRDREASTSAEIVLHTEDVTDIEYRLFRYSY</sequence>
<organism evidence="1 2">
    <name type="scientific">Aspergillus piperis CBS 112811</name>
    <dbReference type="NCBI Taxonomy" id="1448313"/>
    <lineage>
        <taxon>Eukaryota</taxon>
        <taxon>Fungi</taxon>
        <taxon>Dikarya</taxon>
        <taxon>Ascomycota</taxon>
        <taxon>Pezizomycotina</taxon>
        <taxon>Eurotiomycetes</taxon>
        <taxon>Eurotiomycetidae</taxon>
        <taxon>Eurotiales</taxon>
        <taxon>Aspergillaceae</taxon>
        <taxon>Aspergillus</taxon>
        <taxon>Aspergillus subgen. Circumdati</taxon>
    </lineage>
</organism>
<evidence type="ECO:0000313" key="1">
    <source>
        <dbReference type="EMBL" id="RAH55267.1"/>
    </source>
</evidence>
<name>A0A8G1VKG3_9EURO</name>